<dbReference type="InterPro" id="IPR003653">
    <property type="entry name" value="Peptidase_C48_C"/>
</dbReference>
<proteinExistence type="inferred from homology"/>
<keyword evidence="2" id="KW-0645">Protease</keyword>
<dbReference type="GO" id="GO:0008234">
    <property type="term" value="F:cysteine-type peptidase activity"/>
    <property type="evidence" value="ECO:0007669"/>
    <property type="project" value="InterPro"/>
</dbReference>
<reference evidence="5 6" key="1">
    <citation type="submission" date="2021-07" db="EMBL/GenBank/DDBJ databases">
        <authorList>
            <person name="Imarazene B."/>
            <person name="Zahm M."/>
            <person name="Klopp C."/>
            <person name="Cabau C."/>
            <person name="Beille S."/>
            <person name="Jouanno E."/>
            <person name="Castinel A."/>
            <person name="Lluch J."/>
            <person name="Gil L."/>
            <person name="Kuchtly C."/>
            <person name="Lopez Roques C."/>
            <person name="Donnadieu C."/>
            <person name="Parrinello H."/>
            <person name="Journot L."/>
            <person name="Du K."/>
            <person name="Schartl M."/>
            <person name="Retaux S."/>
            <person name="Guiguen Y."/>
        </authorList>
    </citation>
    <scope>NUCLEOTIDE SEQUENCE [LARGE SCALE GENOMIC DNA]</scope>
    <source>
        <strain evidence="5">Pach_M1</strain>
        <tissue evidence="5">Testis</tissue>
    </source>
</reference>
<comment type="caution">
    <text evidence="5">The sequence shown here is derived from an EMBL/GenBank/DDBJ whole genome shotgun (WGS) entry which is preliminary data.</text>
</comment>
<organism evidence="5 6">
    <name type="scientific">Astyanax mexicanus</name>
    <name type="common">Blind cave fish</name>
    <name type="synonym">Astyanax fasciatus mexicanus</name>
    <dbReference type="NCBI Taxonomy" id="7994"/>
    <lineage>
        <taxon>Eukaryota</taxon>
        <taxon>Metazoa</taxon>
        <taxon>Chordata</taxon>
        <taxon>Craniata</taxon>
        <taxon>Vertebrata</taxon>
        <taxon>Euteleostomi</taxon>
        <taxon>Actinopterygii</taxon>
        <taxon>Neopterygii</taxon>
        <taxon>Teleostei</taxon>
        <taxon>Ostariophysi</taxon>
        <taxon>Characiformes</taxon>
        <taxon>Characoidei</taxon>
        <taxon>Acestrorhamphidae</taxon>
        <taxon>Acestrorhamphinae</taxon>
        <taxon>Astyanax</taxon>
    </lineage>
</organism>
<evidence type="ECO:0000256" key="2">
    <source>
        <dbReference type="ARBA" id="ARBA00022670"/>
    </source>
</evidence>
<evidence type="ECO:0000256" key="3">
    <source>
        <dbReference type="ARBA" id="ARBA00022801"/>
    </source>
</evidence>
<dbReference type="InterPro" id="IPR038765">
    <property type="entry name" value="Papain-like_cys_pep_sf"/>
</dbReference>
<accession>A0A8T2LHR7</accession>
<dbReference type="SUPFAM" id="SSF54001">
    <property type="entry name" value="Cysteine proteinases"/>
    <property type="match status" value="1"/>
</dbReference>
<feature type="domain" description="Ubiquitin-like protease family profile" evidence="4">
    <location>
        <begin position="7"/>
        <end position="141"/>
    </location>
</feature>
<keyword evidence="3" id="KW-0378">Hydrolase</keyword>
<evidence type="ECO:0000313" key="5">
    <source>
        <dbReference type="EMBL" id="KAG9269385.1"/>
    </source>
</evidence>
<protein>
    <recommendedName>
        <fullName evidence="4">Ubiquitin-like protease family profile domain-containing protein</fullName>
    </recommendedName>
</protein>
<dbReference type="Proteomes" id="UP000752171">
    <property type="component" value="Unassembled WGS sequence"/>
</dbReference>
<sequence length="154" mass="17659">MARQGLKNVDFDAYDGAIGFVNIKNSHWKFVYLHALTKQIFVVDPLNSQNDIKDSTEAAQKFQQYFRARFNKHGRQDWINTKWKAGRITHSVQTDSSSCGVFVMQMARETIECLPDIPDSFNIDPATKNIARLRCQMAEEILLASGNPQIFFIK</sequence>
<comment type="similarity">
    <text evidence="1">Belongs to the peptidase C48 family.</text>
</comment>
<evidence type="ECO:0000259" key="4">
    <source>
        <dbReference type="Pfam" id="PF02902"/>
    </source>
</evidence>
<dbReference type="Pfam" id="PF02902">
    <property type="entry name" value="Peptidase_C48"/>
    <property type="match status" value="1"/>
</dbReference>
<evidence type="ECO:0000256" key="1">
    <source>
        <dbReference type="ARBA" id="ARBA00005234"/>
    </source>
</evidence>
<dbReference type="EMBL" id="JAICCE010000013">
    <property type="protein sequence ID" value="KAG9269385.1"/>
    <property type="molecule type" value="Genomic_DNA"/>
</dbReference>
<name>A0A8T2LHR7_ASTMX</name>
<gene>
    <name evidence="5" type="ORF">AMEX_G16420</name>
</gene>
<evidence type="ECO:0000313" key="6">
    <source>
        <dbReference type="Proteomes" id="UP000752171"/>
    </source>
</evidence>
<dbReference type="AlphaFoldDB" id="A0A8T2LHR7"/>
<dbReference type="Gene3D" id="3.40.395.10">
    <property type="entry name" value="Adenoviral Proteinase, Chain A"/>
    <property type="match status" value="1"/>
</dbReference>
<dbReference type="GO" id="GO:0006508">
    <property type="term" value="P:proteolysis"/>
    <property type="evidence" value="ECO:0007669"/>
    <property type="project" value="UniProtKB-KW"/>
</dbReference>